<evidence type="ECO:0000313" key="2">
    <source>
        <dbReference type="EMBL" id="GAA3123062.1"/>
    </source>
</evidence>
<comment type="similarity">
    <text evidence="1">Belongs to the short-chain dehydrogenases/reductases (SDR) family.</text>
</comment>
<reference evidence="3" key="1">
    <citation type="journal article" date="2019" name="Int. J. Syst. Evol. Microbiol.">
        <title>The Global Catalogue of Microorganisms (GCM) 10K type strain sequencing project: providing services to taxonomists for standard genome sequencing and annotation.</title>
        <authorList>
            <consortium name="The Broad Institute Genomics Platform"/>
            <consortium name="The Broad Institute Genome Sequencing Center for Infectious Disease"/>
            <person name="Wu L."/>
            <person name="Ma J."/>
        </authorList>
    </citation>
    <scope>NUCLEOTIDE SEQUENCE [LARGE SCALE GENOMIC DNA]</scope>
    <source>
        <strain evidence="3">JCM 9092</strain>
    </source>
</reference>
<evidence type="ECO:0000313" key="3">
    <source>
        <dbReference type="Proteomes" id="UP001501637"/>
    </source>
</evidence>
<accession>A0ABP6MR17</accession>
<dbReference type="PANTHER" id="PTHR42760">
    <property type="entry name" value="SHORT-CHAIN DEHYDROGENASES/REDUCTASES FAMILY MEMBER"/>
    <property type="match status" value="1"/>
</dbReference>
<dbReference type="InterPro" id="IPR036291">
    <property type="entry name" value="NAD(P)-bd_dom_sf"/>
</dbReference>
<dbReference type="CDD" id="cd05233">
    <property type="entry name" value="SDR_c"/>
    <property type="match status" value="1"/>
</dbReference>
<dbReference type="PANTHER" id="PTHR42760:SF135">
    <property type="entry name" value="BLL7886 PROTEIN"/>
    <property type="match status" value="1"/>
</dbReference>
<protein>
    <submittedName>
        <fullName evidence="2">SDR family oxidoreductase</fullName>
    </submittedName>
</protein>
<proteinExistence type="inferred from homology"/>
<dbReference type="Pfam" id="PF13561">
    <property type="entry name" value="adh_short_C2"/>
    <property type="match status" value="1"/>
</dbReference>
<evidence type="ECO:0000256" key="1">
    <source>
        <dbReference type="ARBA" id="ARBA00006484"/>
    </source>
</evidence>
<dbReference type="InterPro" id="IPR002347">
    <property type="entry name" value="SDR_fam"/>
</dbReference>
<dbReference type="Proteomes" id="UP001501637">
    <property type="component" value="Unassembled WGS sequence"/>
</dbReference>
<dbReference type="PRINTS" id="PR00081">
    <property type="entry name" value="GDHRDH"/>
</dbReference>
<gene>
    <name evidence="2" type="ORF">GCM10010449_51100</name>
</gene>
<dbReference type="PROSITE" id="PS00061">
    <property type="entry name" value="ADH_SHORT"/>
    <property type="match status" value="1"/>
</dbReference>
<dbReference type="RefSeq" id="WP_344524329.1">
    <property type="nucleotide sequence ID" value="NZ_BAAAUG010000092.1"/>
</dbReference>
<organism evidence="2 3">
    <name type="scientific">Streptomyces rectiviolaceus</name>
    <dbReference type="NCBI Taxonomy" id="332591"/>
    <lineage>
        <taxon>Bacteria</taxon>
        <taxon>Bacillati</taxon>
        <taxon>Actinomycetota</taxon>
        <taxon>Actinomycetes</taxon>
        <taxon>Kitasatosporales</taxon>
        <taxon>Streptomycetaceae</taxon>
        <taxon>Streptomyces</taxon>
    </lineage>
</organism>
<keyword evidence="3" id="KW-1185">Reference proteome</keyword>
<sequence>MDYGNLFRLDGRRVAVVGGASGIGREAARALVAQCAHVIVADRDMCRAERTAALAVGEGDAAPDRRTGTAAANPLDVLDPDAVRAAVAAWEPLDGLVVTVGANVRKRIADYGLDEFDRVIALNLRSYLTLIQAVAPGMAERGRGSVVGFASMRAFQVEPGQGPYAASKAGLVQLLRTAAAEWGPQGVRFNAVAPGVVRTPLTDQIAADPAWFDAYAQASALKRWARADELAGAVAYLVSDASTFVTGTVLSVDGGWTAGPTVKYVMGQ</sequence>
<name>A0ABP6MR17_9ACTN</name>
<comment type="caution">
    <text evidence="2">The sequence shown here is derived from an EMBL/GenBank/DDBJ whole genome shotgun (WGS) entry which is preliminary data.</text>
</comment>
<dbReference type="EMBL" id="BAAAUG010000092">
    <property type="protein sequence ID" value="GAA3123062.1"/>
    <property type="molecule type" value="Genomic_DNA"/>
</dbReference>
<dbReference type="Gene3D" id="3.40.50.720">
    <property type="entry name" value="NAD(P)-binding Rossmann-like Domain"/>
    <property type="match status" value="1"/>
</dbReference>
<dbReference type="SUPFAM" id="SSF51735">
    <property type="entry name" value="NAD(P)-binding Rossmann-fold domains"/>
    <property type="match status" value="1"/>
</dbReference>
<dbReference type="InterPro" id="IPR020904">
    <property type="entry name" value="Sc_DH/Rdtase_CS"/>
</dbReference>